<dbReference type="AlphaFoldDB" id="A0A0E0P6S5"/>
<dbReference type="eggNOG" id="ENOG502S0X9">
    <property type="taxonomic scope" value="Eukaryota"/>
</dbReference>
<feature type="compositionally biased region" description="Pro residues" evidence="1">
    <location>
        <begin position="1"/>
        <end position="10"/>
    </location>
</feature>
<evidence type="ECO:0000313" key="2">
    <source>
        <dbReference type="EnsemblPlants" id="ORUFI04G07160.3"/>
    </source>
</evidence>
<dbReference type="OMA" id="FFKNAVN"/>
<name>A0A0E0P6S5_ORYRU</name>
<feature type="region of interest" description="Disordered" evidence="1">
    <location>
        <begin position="1"/>
        <end position="132"/>
    </location>
</feature>
<reference evidence="3" key="1">
    <citation type="submission" date="2013-06" db="EMBL/GenBank/DDBJ databases">
        <authorList>
            <person name="Zhao Q."/>
        </authorList>
    </citation>
    <scope>NUCLEOTIDE SEQUENCE</scope>
    <source>
        <strain evidence="3">cv. W1943</strain>
    </source>
</reference>
<dbReference type="EnsemblPlants" id="ORUFI04G07160.3">
    <property type="protein sequence ID" value="ORUFI04G07160.3"/>
    <property type="gene ID" value="ORUFI04G07160"/>
</dbReference>
<feature type="compositionally biased region" description="Pro residues" evidence="1">
    <location>
        <begin position="81"/>
        <end position="94"/>
    </location>
</feature>
<dbReference type="Gramene" id="ORUFI04G07160.3">
    <property type="protein sequence ID" value="ORUFI04G07160.3"/>
    <property type="gene ID" value="ORUFI04G07160"/>
</dbReference>
<keyword evidence="3" id="KW-1185">Reference proteome</keyword>
<protein>
    <submittedName>
        <fullName evidence="2">Uncharacterized protein</fullName>
    </submittedName>
</protein>
<dbReference type="STRING" id="4529.A0A0E0P6S5"/>
<reference evidence="2" key="2">
    <citation type="submission" date="2015-06" db="UniProtKB">
        <authorList>
            <consortium name="EnsemblPlants"/>
        </authorList>
    </citation>
    <scope>IDENTIFICATION</scope>
</reference>
<dbReference type="PRINTS" id="PR01217">
    <property type="entry name" value="PRICHEXTENSN"/>
</dbReference>
<feature type="compositionally biased region" description="Pro residues" evidence="1">
    <location>
        <begin position="56"/>
        <end position="65"/>
    </location>
</feature>
<evidence type="ECO:0000256" key="1">
    <source>
        <dbReference type="SAM" id="MobiDB-lite"/>
    </source>
</evidence>
<feature type="compositionally biased region" description="Pro residues" evidence="1">
    <location>
        <begin position="122"/>
        <end position="132"/>
    </location>
</feature>
<accession>A0A0E0P6S5</accession>
<organism evidence="2 3">
    <name type="scientific">Oryza rufipogon</name>
    <name type="common">Brownbeard rice</name>
    <name type="synonym">Asian wild rice</name>
    <dbReference type="NCBI Taxonomy" id="4529"/>
    <lineage>
        <taxon>Eukaryota</taxon>
        <taxon>Viridiplantae</taxon>
        <taxon>Streptophyta</taxon>
        <taxon>Embryophyta</taxon>
        <taxon>Tracheophyta</taxon>
        <taxon>Spermatophyta</taxon>
        <taxon>Magnoliopsida</taxon>
        <taxon>Liliopsida</taxon>
        <taxon>Poales</taxon>
        <taxon>Poaceae</taxon>
        <taxon>BOP clade</taxon>
        <taxon>Oryzoideae</taxon>
        <taxon>Oryzeae</taxon>
        <taxon>Oryzinae</taxon>
        <taxon>Oryza</taxon>
    </lineage>
</organism>
<evidence type="ECO:0000313" key="3">
    <source>
        <dbReference type="Proteomes" id="UP000008022"/>
    </source>
</evidence>
<dbReference type="PANTHER" id="PTHR37376">
    <property type="entry name" value="EXPRESSED PROTEIN"/>
    <property type="match status" value="1"/>
</dbReference>
<proteinExistence type="predicted"/>
<dbReference type="HOGENOM" id="CLU_107335_0_0_1"/>
<dbReference type="PANTHER" id="PTHR37376:SF10">
    <property type="entry name" value="ACTIN ASSOCIATED PROTEIN"/>
    <property type="match status" value="1"/>
</dbReference>
<sequence length="248" mass="26222">MASTPPPPPVIGKAGNLTVFITPPSPAEAEAEGSPDSPRSEFTTPSGSPRAAEDSTPPPSPPRAEQPPVKEEAPAASPQLATPPPVKTVSPPLPAAKLSSAAAPRPPPPVQVPLPSAKLSAPMPPPTPPPVQVPPPQFEKAEARPDGSMLALFWDTVARVQEAHASLDEYISNWFGLDQSKYQWALNEYYESNGKDMESGKAAKPKELGSKSNSFVCFICVAKLENCVKFHWEVDTSSAATSRPGHNL</sequence>
<dbReference type="Proteomes" id="UP000008022">
    <property type="component" value="Unassembled WGS sequence"/>
</dbReference>